<feature type="compositionally biased region" description="Basic and acidic residues" evidence="2">
    <location>
        <begin position="660"/>
        <end position="680"/>
    </location>
</feature>
<dbReference type="Gene3D" id="3.40.50.300">
    <property type="entry name" value="P-loop containing nucleotide triphosphate hydrolases"/>
    <property type="match status" value="1"/>
</dbReference>
<feature type="region of interest" description="Disordered" evidence="2">
    <location>
        <begin position="488"/>
        <end position="515"/>
    </location>
</feature>
<comment type="caution">
    <text evidence="5">The sequence shown here is derived from an EMBL/GenBank/DDBJ whole genome shotgun (WGS) entry which is preliminary data.</text>
</comment>
<feature type="compositionally biased region" description="Polar residues" evidence="2">
    <location>
        <begin position="116"/>
        <end position="128"/>
    </location>
</feature>
<feature type="region of interest" description="Disordered" evidence="2">
    <location>
        <begin position="111"/>
        <end position="162"/>
    </location>
</feature>
<dbReference type="Pfam" id="PF00735">
    <property type="entry name" value="Septin"/>
    <property type="match status" value="1"/>
</dbReference>
<keyword evidence="3" id="KW-0472">Membrane</keyword>
<dbReference type="EMBL" id="JAAAUY010000328">
    <property type="protein sequence ID" value="KAF9331355.1"/>
    <property type="molecule type" value="Genomic_DNA"/>
</dbReference>
<keyword evidence="1" id="KW-0342">GTP-binding</keyword>
<dbReference type="InterPro" id="IPR027417">
    <property type="entry name" value="P-loop_NTPase"/>
</dbReference>
<feature type="compositionally biased region" description="Polar residues" evidence="2">
    <location>
        <begin position="327"/>
        <end position="341"/>
    </location>
</feature>
<evidence type="ECO:0000313" key="6">
    <source>
        <dbReference type="Proteomes" id="UP000696485"/>
    </source>
</evidence>
<comment type="similarity">
    <text evidence="1">Belongs to the TRAFAC class TrmE-Era-EngA-EngB-Septin-like GTPase superfamily. Septin GTPase family.</text>
</comment>
<feature type="compositionally biased region" description="Low complexity" evidence="2">
    <location>
        <begin position="488"/>
        <end position="499"/>
    </location>
</feature>
<dbReference type="AlphaFoldDB" id="A0A9P5SKE4"/>
<evidence type="ECO:0000313" key="5">
    <source>
        <dbReference type="EMBL" id="KAF9331355.1"/>
    </source>
</evidence>
<dbReference type="GO" id="GO:0005525">
    <property type="term" value="F:GTP binding"/>
    <property type="evidence" value="ECO:0007669"/>
    <property type="project" value="UniProtKB-KW"/>
</dbReference>
<keyword evidence="3" id="KW-1133">Transmembrane helix</keyword>
<feature type="region of interest" description="Disordered" evidence="2">
    <location>
        <begin position="327"/>
        <end position="347"/>
    </location>
</feature>
<reference evidence="5" key="1">
    <citation type="journal article" date="2020" name="Fungal Divers.">
        <title>Resolving the Mortierellaceae phylogeny through synthesis of multi-gene phylogenetics and phylogenomics.</title>
        <authorList>
            <person name="Vandepol N."/>
            <person name="Liber J."/>
            <person name="Desiro A."/>
            <person name="Na H."/>
            <person name="Kennedy M."/>
            <person name="Barry K."/>
            <person name="Grigoriev I.V."/>
            <person name="Miller A.N."/>
            <person name="O'Donnell K."/>
            <person name="Stajich J.E."/>
            <person name="Bonito G."/>
        </authorList>
    </citation>
    <scope>NUCLEOTIDE SEQUENCE</scope>
    <source>
        <strain evidence="5">NVP1</strain>
    </source>
</reference>
<protein>
    <recommendedName>
        <fullName evidence="4">Septin-type G domain-containing protein</fullName>
    </recommendedName>
</protein>
<keyword evidence="6" id="KW-1185">Reference proteome</keyword>
<feature type="domain" description="Septin-type G" evidence="4">
    <location>
        <begin position="195"/>
        <end position="333"/>
    </location>
</feature>
<feature type="transmembrane region" description="Helical" evidence="3">
    <location>
        <begin position="698"/>
        <end position="717"/>
    </location>
</feature>
<feature type="region of interest" description="Disordered" evidence="2">
    <location>
        <begin position="639"/>
        <end position="680"/>
    </location>
</feature>
<evidence type="ECO:0000256" key="2">
    <source>
        <dbReference type="SAM" id="MobiDB-lite"/>
    </source>
</evidence>
<keyword evidence="3" id="KW-0812">Transmembrane</keyword>
<feature type="region of interest" description="Disordered" evidence="2">
    <location>
        <begin position="389"/>
        <end position="413"/>
    </location>
</feature>
<gene>
    <name evidence="5" type="ORF">BG006_005778</name>
</gene>
<sequence length="727" mass="81412">MDEDGPTAPGTPLSFVSSPSIGYYSHPSRPSSRTGLWVDQATSSLNLIMPASAMFVKTREPTVEGDKLGFLKMMVAGRSRTWNLRLIRELFKWEGIIANDFDDEFLKGPVMEEGGSSDTGSNIGTHGLSSGVESRSSEFSDPSVEWTRRRRHKQQQQPHAAADALVERYASTTVLPVWARAGLDEDMDQEILVKNICVVDTPGCSSFTNTQCAMDLVISYLGVQFQATNEFFSRSIVSDDSLGRFLANNTTGAHSHVDLCLYVIEDQLTTLDTQFLTRLQPFVNILPVLMFNSSSSHDAKSPDVTAVRQEIIRQLREHEIYVYGMGQTEQPDSSPFSTGQTMEGDLSPPSLVLDSQAPSPHVFTSPPFVLKLPGDDVDERQTDAVQHLDIQGSDDSHLRHPTEGSTQSTSMDARDKLDALRHWIYVENLPALRHHTTLKFLSWRRRLPFMTNLPMDSSQESGSLPHHNPQLIYPDLGDYTSGSFQAYSISTNKSSSPPSIDHPHASPQQQHHHQRVMPTHGFAQLLAQDRQRLSAKAAQMLEPYSQVFERIMRERQEAWQLALQGLEREQRIEFLVQEIRRWATDGAQIHQDQQPRLELFGRQEDVSYRHAVGLGLGSGHGARPPSLKDALDLDIANGANTHLSTQRQSGKRRVKTSPKMTERLKDPEDETKSEYDHGEDPLGLGQMIGRLLGALGRGLVQVVVMIGMGSFATWIYTHFLEHRVMWI</sequence>
<accession>A0A9P5SKE4</accession>
<feature type="compositionally biased region" description="Low complexity" evidence="2">
    <location>
        <begin position="129"/>
        <end position="140"/>
    </location>
</feature>
<feature type="compositionally biased region" description="Polar residues" evidence="2">
    <location>
        <begin position="639"/>
        <end position="648"/>
    </location>
</feature>
<name>A0A9P5SKE4_9FUNG</name>
<dbReference type="Proteomes" id="UP000696485">
    <property type="component" value="Unassembled WGS sequence"/>
</dbReference>
<evidence type="ECO:0000256" key="3">
    <source>
        <dbReference type="SAM" id="Phobius"/>
    </source>
</evidence>
<proteinExistence type="inferred from homology"/>
<keyword evidence="1" id="KW-0547">Nucleotide-binding</keyword>
<evidence type="ECO:0000256" key="1">
    <source>
        <dbReference type="RuleBase" id="RU004560"/>
    </source>
</evidence>
<evidence type="ECO:0000259" key="4">
    <source>
        <dbReference type="Pfam" id="PF00735"/>
    </source>
</evidence>
<organism evidence="5 6">
    <name type="scientific">Podila minutissima</name>
    <dbReference type="NCBI Taxonomy" id="64525"/>
    <lineage>
        <taxon>Eukaryota</taxon>
        <taxon>Fungi</taxon>
        <taxon>Fungi incertae sedis</taxon>
        <taxon>Mucoromycota</taxon>
        <taxon>Mortierellomycotina</taxon>
        <taxon>Mortierellomycetes</taxon>
        <taxon>Mortierellales</taxon>
        <taxon>Mortierellaceae</taxon>
        <taxon>Podila</taxon>
    </lineage>
</organism>
<dbReference type="InterPro" id="IPR030379">
    <property type="entry name" value="G_SEPTIN_dom"/>
</dbReference>